<dbReference type="InterPro" id="IPR006119">
    <property type="entry name" value="Resolv_N"/>
</dbReference>
<accession>A0A7C9FTU5</accession>
<protein>
    <recommendedName>
        <fullName evidence="1">Resolvase/invertase-type recombinase catalytic domain-containing protein</fullName>
    </recommendedName>
</protein>
<reference evidence="2 3" key="1">
    <citation type="submission" date="2019-10" db="EMBL/GenBank/DDBJ databases">
        <title>Draft Genome Sequence of Cytophagaceae sp. SJW1-29.</title>
        <authorList>
            <person name="Choi A."/>
        </authorList>
    </citation>
    <scope>NUCLEOTIDE SEQUENCE [LARGE SCALE GENOMIC DNA]</scope>
    <source>
        <strain evidence="2 3">SJW1-29</strain>
    </source>
</reference>
<dbReference type="Pfam" id="PF00239">
    <property type="entry name" value="Resolvase"/>
    <property type="match status" value="1"/>
</dbReference>
<name>A0A7C9FTU5_9BACT</name>
<dbReference type="RefSeq" id="WP_373331574.1">
    <property type="nucleotide sequence ID" value="NZ_WHLY01000004.1"/>
</dbReference>
<dbReference type="EMBL" id="WHLY01000004">
    <property type="protein sequence ID" value="MPR37372.1"/>
    <property type="molecule type" value="Genomic_DNA"/>
</dbReference>
<organism evidence="2 3">
    <name type="scientific">Salmonirosea aquatica</name>
    <dbReference type="NCBI Taxonomy" id="2654236"/>
    <lineage>
        <taxon>Bacteria</taxon>
        <taxon>Pseudomonadati</taxon>
        <taxon>Bacteroidota</taxon>
        <taxon>Cytophagia</taxon>
        <taxon>Cytophagales</taxon>
        <taxon>Spirosomataceae</taxon>
        <taxon>Salmonirosea</taxon>
    </lineage>
</organism>
<proteinExistence type="predicted"/>
<dbReference type="GO" id="GO:0000150">
    <property type="term" value="F:DNA strand exchange activity"/>
    <property type="evidence" value="ECO:0007669"/>
    <property type="project" value="InterPro"/>
</dbReference>
<dbReference type="Proteomes" id="UP000479293">
    <property type="component" value="Unassembled WGS sequence"/>
</dbReference>
<gene>
    <name evidence="2" type="ORF">GBK04_29615</name>
</gene>
<evidence type="ECO:0000313" key="3">
    <source>
        <dbReference type="Proteomes" id="UP000479293"/>
    </source>
</evidence>
<dbReference type="Gene3D" id="3.40.50.1390">
    <property type="entry name" value="Resolvase, N-terminal catalytic domain"/>
    <property type="match status" value="1"/>
</dbReference>
<evidence type="ECO:0000259" key="1">
    <source>
        <dbReference type="Pfam" id="PF00239"/>
    </source>
</evidence>
<dbReference type="InterPro" id="IPR036162">
    <property type="entry name" value="Resolvase-like_N_sf"/>
</dbReference>
<dbReference type="GO" id="GO:0003677">
    <property type="term" value="F:DNA binding"/>
    <property type="evidence" value="ECO:0007669"/>
    <property type="project" value="InterPro"/>
</dbReference>
<comment type="caution">
    <text evidence="2">The sequence shown here is derived from an EMBL/GenBank/DDBJ whole genome shotgun (WGS) entry which is preliminary data.</text>
</comment>
<feature type="domain" description="Resolvase/invertase-type recombinase catalytic" evidence="1">
    <location>
        <begin position="36"/>
        <end position="96"/>
    </location>
</feature>
<dbReference type="AlphaFoldDB" id="A0A7C9FTU5"/>
<evidence type="ECO:0000313" key="2">
    <source>
        <dbReference type="EMBL" id="MPR37372.1"/>
    </source>
</evidence>
<dbReference type="SUPFAM" id="SSF53041">
    <property type="entry name" value="Resolvase-like"/>
    <property type="match status" value="1"/>
</dbReference>
<sequence length="109" mass="11842">MVLRSPDCPAYADYPLYNGLGSCSKIFRKNAQGAGHGQIVSEYTDVKSGKRNDRPELMRAISRCKAEGAVLLIAKLDRLTGSGQHPYGMFHQANSAGKITQLEMAEGLL</sequence>
<keyword evidence="3" id="KW-1185">Reference proteome</keyword>